<evidence type="ECO:0000256" key="6">
    <source>
        <dbReference type="ARBA" id="ARBA00022840"/>
    </source>
</evidence>
<evidence type="ECO:0000256" key="5">
    <source>
        <dbReference type="ARBA" id="ARBA00022777"/>
    </source>
</evidence>
<dbReference type="PROSITE" id="PS50011">
    <property type="entry name" value="PROTEIN_KINASE_DOM"/>
    <property type="match status" value="1"/>
</dbReference>
<organism evidence="10">
    <name type="scientific">Spumella elongata</name>
    <dbReference type="NCBI Taxonomy" id="89044"/>
    <lineage>
        <taxon>Eukaryota</taxon>
        <taxon>Sar</taxon>
        <taxon>Stramenopiles</taxon>
        <taxon>Ochrophyta</taxon>
        <taxon>Chrysophyceae</taxon>
        <taxon>Chromulinales</taxon>
        <taxon>Chromulinaceae</taxon>
        <taxon>Spumella</taxon>
    </lineage>
</organism>
<keyword evidence="2 8" id="KW-0723">Serine/threonine-protein kinase</keyword>
<reference evidence="10" key="1">
    <citation type="submission" date="2021-01" db="EMBL/GenBank/DDBJ databases">
        <authorList>
            <person name="Corre E."/>
            <person name="Pelletier E."/>
            <person name="Niang G."/>
            <person name="Scheremetjew M."/>
            <person name="Finn R."/>
            <person name="Kale V."/>
            <person name="Holt S."/>
            <person name="Cochrane G."/>
            <person name="Meng A."/>
            <person name="Brown T."/>
            <person name="Cohen L."/>
        </authorList>
    </citation>
    <scope>NUCLEOTIDE SEQUENCE</scope>
    <source>
        <strain evidence="10">CCAP 955/1</strain>
    </source>
</reference>
<dbReference type="FunFam" id="1.10.510.10:FF:000082">
    <property type="entry name" value="Shaggy-related protein kinase kappa"/>
    <property type="match status" value="1"/>
</dbReference>
<dbReference type="Gene3D" id="3.30.200.20">
    <property type="entry name" value="Phosphorylase Kinase, domain 1"/>
    <property type="match status" value="1"/>
</dbReference>
<dbReference type="SUPFAM" id="SSF56112">
    <property type="entry name" value="Protein kinase-like (PK-like)"/>
    <property type="match status" value="1"/>
</dbReference>
<dbReference type="GO" id="GO:0005737">
    <property type="term" value="C:cytoplasm"/>
    <property type="evidence" value="ECO:0007669"/>
    <property type="project" value="TreeGrafter"/>
</dbReference>
<evidence type="ECO:0000313" key="10">
    <source>
        <dbReference type="EMBL" id="CAE0298706.1"/>
    </source>
</evidence>
<name>A0A7S3HMG2_9STRA</name>
<keyword evidence="5" id="KW-0418">Kinase</keyword>
<dbReference type="GO" id="GO:0007165">
    <property type="term" value="P:signal transduction"/>
    <property type="evidence" value="ECO:0007669"/>
    <property type="project" value="TreeGrafter"/>
</dbReference>
<evidence type="ECO:0000259" key="9">
    <source>
        <dbReference type="PROSITE" id="PS50011"/>
    </source>
</evidence>
<dbReference type="AlphaFoldDB" id="A0A7S3HMG2"/>
<evidence type="ECO:0000256" key="3">
    <source>
        <dbReference type="ARBA" id="ARBA00022679"/>
    </source>
</evidence>
<comment type="similarity">
    <text evidence="1">Belongs to the protein kinase superfamily. CMGC Ser/Thr protein kinase family. GSK-3 subfamily.</text>
</comment>
<dbReference type="CDD" id="cd14137">
    <property type="entry name" value="STKc_GSK3"/>
    <property type="match status" value="1"/>
</dbReference>
<evidence type="ECO:0000256" key="8">
    <source>
        <dbReference type="RuleBase" id="RU000304"/>
    </source>
</evidence>
<feature type="binding site" evidence="7">
    <location>
        <position position="70"/>
    </location>
    <ligand>
        <name>ATP</name>
        <dbReference type="ChEBI" id="CHEBI:30616"/>
    </ligand>
</feature>
<gene>
    <name evidence="10" type="ORF">SELO1098_LOCUS27560</name>
</gene>
<dbReference type="PROSITE" id="PS00108">
    <property type="entry name" value="PROTEIN_KINASE_ST"/>
    <property type="match status" value="1"/>
</dbReference>
<dbReference type="GO" id="GO:0005524">
    <property type="term" value="F:ATP binding"/>
    <property type="evidence" value="ECO:0007669"/>
    <property type="project" value="UniProtKB-UniRule"/>
</dbReference>
<keyword evidence="3" id="KW-0808">Transferase</keyword>
<dbReference type="Pfam" id="PF00069">
    <property type="entry name" value="Pkinase"/>
    <property type="match status" value="1"/>
</dbReference>
<dbReference type="InterPro" id="IPR000719">
    <property type="entry name" value="Prot_kinase_dom"/>
</dbReference>
<dbReference type="InterPro" id="IPR011009">
    <property type="entry name" value="Kinase-like_dom_sf"/>
</dbReference>
<dbReference type="EMBL" id="HBIC01053621">
    <property type="protein sequence ID" value="CAE0298706.1"/>
    <property type="molecule type" value="Transcribed_RNA"/>
</dbReference>
<dbReference type="InterPro" id="IPR008271">
    <property type="entry name" value="Ser/Thr_kinase_AS"/>
</dbReference>
<dbReference type="InterPro" id="IPR017441">
    <property type="entry name" value="Protein_kinase_ATP_BS"/>
</dbReference>
<evidence type="ECO:0000256" key="4">
    <source>
        <dbReference type="ARBA" id="ARBA00022741"/>
    </source>
</evidence>
<protein>
    <recommendedName>
        <fullName evidence="9">Protein kinase domain-containing protein</fullName>
    </recommendedName>
</protein>
<dbReference type="InterPro" id="IPR039192">
    <property type="entry name" value="STKc_GSK3"/>
</dbReference>
<evidence type="ECO:0000256" key="1">
    <source>
        <dbReference type="ARBA" id="ARBA00005527"/>
    </source>
</evidence>
<dbReference type="Gene3D" id="1.10.510.10">
    <property type="entry name" value="Transferase(Phosphotransferase) domain 1"/>
    <property type="match status" value="1"/>
</dbReference>
<dbReference type="GO" id="GO:0005634">
    <property type="term" value="C:nucleus"/>
    <property type="evidence" value="ECO:0007669"/>
    <property type="project" value="TreeGrafter"/>
</dbReference>
<accession>A0A7S3HMG2</accession>
<dbReference type="PROSITE" id="PS00107">
    <property type="entry name" value="PROTEIN_KINASE_ATP"/>
    <property type="match status" value="1"/>
</dbReference>
<evidence type="ECO:0000256" key="7">
    <source>
        <dbReference type="PROSITE-ProRule" id="PRU10141"/>
    </source>
</evidence>
<feature type="domain" description="Protein kinase" evidence="9">
    <location>
        <begin position="40"/>
        <end position="327"/>
    </location>
</feature>
<dbReference type="PANTHER" id="PTHR24057">
    <property type="entry name" value="GLYCOGEN SYNTHASE KINASE-3 ALPHA"/>
    <property type="match status" value="1"/>
</dbReference>
<dbReference type="InterPro" id="IPR050591">
    <property type="entry name" value="GSK-3"/>
</dbReference>
<dbReference type="SMART" id="SM00220">
    <property type="entry name" value="S_TKc"/>
    <property type="match status" value="1"/>
</dbReference>
<keyword evidence="4 7" id="KW-0547">Nucleotide-binding</keyword>
<dbReference type="GO" id="GO:0004674">
    <property type="term" value="F:protein serine/threonine kinase activity"/>
    <property type="evidence" value="ECO:0007669"/>
    <property type="project" value="UniProtKB-KW"/>
</dbReference>
<sequence length="430" mass="47207">MQDASESSVTAAVVQNEVEVKNTEISAQDRRDLRSDTINYDAQRMIGHGSFGAVFLAKVVETDEMVAIKKVLQDKRFKNRELQIMRQLVKQPHPYIVALKHHFVSKGSKSDDVYLNLVLEFIPETIYSISKYFNRRKESIPIFSVKLYMYQLARALAHIHGMGICHRDIKPHNLLVDPVRQVLKLCDFGSAKAFVKGEPNVAYICSRFYRAPELIFGSTDYSTMIDVWSQGCVFAELLIGTPIFPGSSGVDQLVEIIKVLGTPTKEELKSMNPNYQEFKFPQIRAYPWGSIFKPSTPPESIDLIGKLLAYVPDKRLKSIEACEHPFFDELRLPTTTMPDGSPLQPELFIFTSEELALSPRLGEVLTPPHVKAAAAAAILQASMNAHAAASNSNGAAPVPSAAPAAAAVATAETVSTDGAATSTEPAAAAV</sequence>
<dbReference type="PANTHER" id="PTHR24057:SF0">
    <property type="entry name" value="PROTEIN KINASE SHAGGY-RELATED"/>
    <property type="match status" value="1"/>
</dbReference>
<dbReference type="GO" id="GO:0030154">
    <property type="term" value="P:cell differentiation"/>
    <property type="evidence" value="ECO:0007669"/>
    <property type="project" value="TreeGrafter"/>
</dbReference>
<evidence type="ECO:0000256" key="2">
    <source>
        <dbReference type="ARBA" id="ARBA00022527"/>
    </source>
</evidence>
<proteinExistence type="inferred from homology"/>
<keyword evidence="6 7" id="KW-0067">ATP-binding</keyword>